<evidence type="ECO:0000256" key="5">
    <source>
        <dbReference type="ARBA" id="ARBA00022490"/>
    </source>
</evidence>
<evidence type="ECO:0000256" key="3">
    <source>
        <dbReference type="ARBA" id="ARBA00004496"/>
    </source>
</evidence>
<dbReference type="GO" id="GO:0000166">
    <property type="term" value="F:nucleotide binding"/>
    <property type="evidence" value="ECO:0007669"/>
    <property type="project" value="UniProtKB-KW"/>
</dbReference>
<evidence type="ECO:0000313" key="12">
    <source>
        <dbReference type="Proteomes" id="UP000308271"/>
    </source>
</evidence>
<name>A0A5C4S6N2_CHLTI</name>
<evidence type="ECO:0000256" key="6">
    <source>
        <dbReference type="ARBA" id="ARBA00022723"/>
    </source>
</evidence>
<dbReference type="InterPro" id="IPR002828">
    <property type="entry name" value="SurE-like_Pase/nucleotidase"/>
</dbReference>
<keyword evidence="7 9" id="KW-0547">Nucleotide-binding</keyword>
<dbReference type="EMBL" id="VDCH01000015">
    <property type="protein sequence ID" value="TNJ38669.1"/>
    <property type="molecule type" value="Genomic_DNA"/>
</dbReference>
<organism evidence="11 12">
    <name type="scientific">Chlorobaculum thiosulfatiphilum</name>
    <name type="common">Chlorobium limicola f.sp. thiosulfatophilum</name>
    <dbReference type="NCBI Taxonomy" id="115852"/>
    <lineage>
        <taxon>Bacteria</taxon>
        <taxon>Pseudomonadati</taxon>
        <taxon>Chlorobiota</taxon>
        <taxon>Chlorobiia</taxon>
        <taxon>Chlorobiales</taxon>
        <taxon>Chlorobiaceae</taxon>
        <taxon>Chlorobaculum</taxon>
    </lineage>
</organism>
<dbReference type="NCBIfam" id="NF001490">
    <property type="entry name" value="PRK00346.1-4"/>
    <property type="match status" value="1"/>
</dbReference>
<evidence type="ECO:0000259" key="10">
    <source>
        <dbReference type="Pfam" id="PF01975"/>
    </source>
</evidence>
<dbReference type="Gene3D" id="3.40.1210.10">
    <property type="entry name" value="Survival protein SurE-like phosphatase/nucleotidase"/>
    <property type="match status" value="1"/>
</dbReference>
<reference evidence="11 12" key="1">
    <citation type="submission" date="2019-05" db="EMBL/GenBank/DDBJ databases">
        <title>Draft Whole-Genome sequence of the green sulfur bacterium Chlorobaculum thiosulfatiphilum DSM 249.</title>
        <authorList>
            <person name="Meyer T.E."/>
            <person name="Kyndt J.A."/>
        </authorList>
    </citation>
    <scope>NUCLEOTIDE SEQUENCE [LARGE SCALE GENOMIC DNA]</scope>
    <source>
        <strain evidence="11 12">DSM 249</strain>
    </source>
</reference>
<evidence type="ECO:0000256" key="8">
    <source>
        <dbReference type="ARBA" id="ARBA00022801"/>
    </source>
</evidence>
<keyword evidence="5 9" id="KW-0963">Cytoplasm</keyword>
<protein>
    <recommendedName>
        <fullName evidence="9">5'-nucleotidase SurE</fullName>
        <ecNumber evidence="9">3.1.3.5</ecNumber>
    </recommendedName>
    <alternativeName>
        <fullName evidence="9">Nucleoside 5'-monophosphate phosphohydrolase</fullName>
    </alternativeName>
</protein>
<feature type="binding site" evidence="9">
    <location>
        <position position="104"/>
    </location>
    <ligand>
        <name>a divalent metal cation</name>
        <dbReference type="ChEBI" id="CHEBI:60240"/>
    </ligand>
</feature>
<gene>
    <name evidence="9 11" type="primary">surE</name>
    <name evidence="11" type="ORF">FGF66_07955</name>
</gene>
<keyword evidence="6 9" id="KW-0479">Metal-binding</keyword>
<dbReference type="GO" id="GO:0004309">
    <property type="term" value="F:exopolyphosphatase activity"/>
    <property type="evidence" value="ECO:0007669"/>
    <property type="project" value="TreeGrafter"/>
</dbReference>
<comment type="function">
    <text evidence="9">Nucleotidase that shows phosphatase activity on nucleoside 5'-monophosphates.</text>
</comment>
<dbReference type="GO" id="GO:0046872">
    <property type="term" value="F:metal ion binding"/>
    <property type="evidence" value="ECO:0007669"/>
    <property type="project" value="UniProtKB-UniRule"/>
</dbReference>
<dbReference type="EC" id="3.1.3.5" evidence="9"/>
<comment type="similarity">
    <text evidence="4 9">Belongs to the SurE nucleotidase family.</text>
</comment>
<comment type="catalytic activity">
    <reaction evidence="1 9">
        <text>a ribonucleoside 5'-phosphate + H2O = a ribonucleoside + phosphate</text>
        <dbReference type="Rhea" id="RHEA:12484"/>
        <dbReference type="ChEBI" id="CHEBI:15377"/>
        <dbReference type="ChEBI" id="CHEBI:18254"/>
        <dbReference type="ChEBI" id="CHEBI:43474"/>
        <dbReference type="ChEBI" id="CHEBI:58043"/>
        <dbReference type="EC" id="3.1.3.5"/>
    </reaction>
</comment>
<dbReference type="NCBIfam" id="NF001492">
    <property type="entry name" value="PRK00346.2-2"/>
    <property type="match status" value="1"/>
</dbReference>
<dbReference type="NCBIfam" id="NF010542">
    <property type="entry name" value="PRK13932.1"/>
    <property type="match status" value="1"/>
</dbReference>
<evidence type="ECO:0000256" key="7">
    <source>
        <dbReference type="ARBA" id="ARBA00022741"/>
    </source>
</evidence>
<sequence length="265" mass="29327">MTTSIKPRKPHILVSNDDGIEGPGLHALVASMKKLGSVTVVAPAEHQSGKGHAMTLGEPLRIRKYQKNNRFFGYTVSGTPVDCIKVALSHILDEKPDLIVSGINYGSNTAMNSLYSGTVAAAREGAIQKVPSLAFSLTTYENADFTYAAKFARQLAREALRRGLPPDTILSANIPNVPEKEIRGVLCTRQGRSRWEESAIERHDMYGNPYYWLAGSLQLHDEGLAEDEYAVRHNYVAVTPIACDMTDHRFRSELETWGLQNTIKK</sequence>
<dbReference type="InterPro" id="IPR036523">
    <property type="entry name" value="SurE-like_sf"/>
</dbReference>
<dbReference type="Pfam" id="PF01975">
    <property type="entry name" value="SurE"/>
    <property type="match status" value="1"/>
</dbReference>
<dbReference type="PANTHER" id="PTHR30457:SF12">
    <property type="entry name" value="5'_3'-NUCLEOTIDASE SURE"/>
    <property type="match status" value="1"/>
</dbReference>
<dbReference type="AlphaFoldDB" id="A0A5C4S6N2"/>
<comment type="cofactor">
    <cofactor evidence="2">
        <name>Mg(2+)</name>
        <dbReference type="ChEBI" id="CHEBI:18420"/>
    </cofactor>
</comment>
<comment type="caution">
    <text evidence="11">The sequence shown here is derived from an EMBL/GenBank/DDBJ whole genome shotgun (WGS) entry which is preliminary data.</text>
</comment>
<keyword evidence="12" id="KW-1185">Reference proteome</keyword>
<dbReference type="GO" id="GO:0008253">
    <property type="term" value="F:5'-nucleotidase activity"/>
    <property type="evidence" value="ECO:0007669"/>
    <property type="project" value="UniProtKB-UniRule"/>
</dbReference>
<dbReference type="NCBIfam" id="TIGR00087">
    <property type="entry name" value="surE"/>
    <property type="match status" value="1"/>
</dbReference>
<dbReference type="Proteomes" id="UP000308271">
    <property type="component" value="Unassembled WGS sequence"/>
</dbReference>
<comment type="subcellular location">
    <subcellularLocation>
        <location evidence="3 9">Cytoplasm</location>
    </subcellularLocation>
</comment>
<accession>A0A5C4S6N2</accession>
<feature type="domain" description="Survival protein SurE-like phosphatase/nucleotidase" evidence="10">
    <location>
        <begin position="12"/>
        <end position="197"/>
    </location>
</feature>
<evidence type="ECO:0000256" key="4">
    <source>
        <dbReference type="ARBA" id="ARBA00011062"/>
    </source>
</evidence>
<dbReference type="GO" id="GO:0008254">
    <property type="term" value="F:3'-nucleotidase activity"/>
    <property type="evidence" value="ECO:0007669"/>
    <property type="project" value="TreeGrafter"/>
</dbReference>
<dbReference type="SUPFAM" id="SSF64167">
    <property type="entry name" value="SurE-like"/>
    <property type="match status" value="1"/>
</dbReference>
<dbReference type="PANTHER" id="PTHR30457">
    <property type="entry name" value="5'-NUCLEOTIDASE SURE"/>
    <property type="match status" value="1"/>
</dbReference>
<dbReference type="GO" id="GO:0005737">
    <property type="term" value="C:cytoplasm"/>
    <property type="evidence" value="ECO:0007669"/>
    <property type="project" value="UniProtKB-SubCell"/>
</dbReference>
<keyword evidence="8 9" id="KW-0378">Hydrolase</keyword>
<evidence type="ECO:0000256" key="1">
    <source>
        <dbReference type="ARBA" id="ARBA00000815"/>
    </source>
</evidence>
<dbReference type="FunFam" id="3.40.1210.10:FF:000001">
    <property type="entry name" value="5'/3'-nucleotidase SurE"/>
    <property type="match status" value="1"/>
</dbReference>
<comment type="cofactor">
    <cofactor evidence="9">
        <name>a divalent metal cation</name>
        <dbReference type="ChEBI" id="CHEBI:60240"/>
    </cofactor>
    <text evidence="9">Binds 1 divalent metal cation per subunit.</text>
</comment>
<feature type="binding site" evidence="9">
    <location>
        <position position="17"/>
    </location>
    <ligand>
        <name>a divalent metal cation</name>
        <dbReference type="ChEBI" id="CHEBI:60240"/>
    </ligand>
</feature>
<evidence type="ECO:0000313" key="11">
    <source>
        <dbReference type="EMBL" id="TNJ38669.1"/>
    </source>
</evidence>
<evidence type="ECO:0000256" key="2">
    <source>
        <dbReference type="ARBA" id="ARBA00001946"/>
    </source>
</evidence>
<proteinExistence type="inferred from homology"/>
<dbReference type="HAMAP" id="MF_00060">
    <property type="entry name" value="SurE"/>
    <property type="match status" value="1"/>
</dbReference>
<dbReference type="RefSeq" id="WP_139457126.1">
    <property type="nucleotide sequence ID" value="NZ_VDCH01000015.1"/>
</dbReference>
<dbReference type="InterPro" id="IPR030048">
    <property type="entry name" value="SurE"/>
</dbReference>
<feature type="binding site" evidence="9">
    <location>
        <position position="18"/>
    </location>
    <ligand>
        <name>a divalent metal cation</name>
        <dbReference type="ChEBI" id="CHEBI:60240"/>
    </ligand>
</feature>
<evidence type="ECO:0000256" key="9">
    <source>
        <dbReference type="HAMAP-Rule" id="MF_00060"/>
    </source>
</evidence>
<dbReference type="OrthoDB" id="9780815at2"/>
<feature type="binding site" evidence="9">
    <location>
        <position position="48"/>
    </location>
    <ligand>
        <name>a divalent metal cation</name>
        <dbReference type="ChEBI" id="CHEBI:60240"/>
    </ligand>
</feature>